<dbReference type="PROSITE" id="PS50823">
    <property type="entry name" value="KH_TYPE_2"/>
    <property type="match status" value="1"/>
</dbReference>
<dbReference type="SUPFAM" id="SSF52540">
    <property type="entry name" value="P-loop containing nucleoside triphosphate hydrolases"/>
    <property type="match status" value="1"/>
</dbReference>
<dbReference type="CDD" id="cd22534">
    <property type="entry name" value="KH-II_Era"/>
    <property type="match status" value="1"/>
</dbReference>
<dbReference type="PANTHER" id="PTHR42698">
    <property type="entry name" value="GTPASE ERA"/>
    <property type="match status" value="1"/>
</dbReference>
<keyword evidence="6" id="KW-0963">Cytoplasm</keyword>
<evidence type="ECO:0000256" key="3">
    <source>
        <dbReference type="ARBA" id="ARBA00022741"/>
    </source>
</evidence>
<evidence type="ECO:0000259" key="10">
    <source>
        <dbReference type="PROSITE" id="PS50823"/>
    </source>
</evidence>
<dbReference type="Pfam" id="PF07650">
    <property type="entry name" value="KH_2"/>
    <property type="match status" value="1"/>
</dbReference>
<dbReference type="HAMAP" id="MF_00367">
    <property type="entry name" value="GTPase_Era"/>
    <property type="match status" value="1"/>
</dbReference>
<accession>A0ABT8ABU5</accession>
<dbReference type="PROSITE" id="PS51713">
    <property type="entry name" value="G_ERA"/>
    <property type="match status" value="1"/>
</dbReference>
<keyword evidence="13" id="KW-1185">Reference proteome</keyword>
<dbReference type="Gene3D" id="3.30.300.20">
    <property type="match status" value="1"/>
</dbReference>
<dbReference type="InterPro" id="IPR015946">
    <property type="entry name" value="KH_dom-like_a/b"/>
</dbReference>
<feature type="region of interest" description="G3" evidence="7">
    <location>
        <begin position="82"/>
        <end position="85"/>
    </location>
</feature>
<feature type="region of interest" description="G5" evidence="7">
    <location>
        <begin position="173"/>
        <end position="175"/>
    </location>
</feature>
<dbReference type="InterPro" id="IPR005225">
    <property type="entry name" value="Small_GTP-bd"/>
</dbReference>
<dbReference type="InterPro" id="IPR005662">
    <property type="entry name" value="GTPase_Era-like"/>
</dbReference>
<feature type="region of interest" description="G4" evidence="7">
    <location>
        <begin position="144"/>
        <end position="147"/>
    </location>
</feature>
<gene>
    <name evidence="6 12" type="primary">era</name>
    <name evidence="12" type="ORF">QWZ14_23260</name>
</gene>
<dbReference type="InterPro" id="IPR027417">
    <property type="entry name" value="P-loop_NTPase"/>
</dbReference>
<evidence type="ECO:0000256" key="6">
    <source>
        <dbReference type="HAMAP-Rule" id="MF_00367"/>
    </source>
</evidence>
<keyword evidence="6" id="KW-0472">Membrane</keyword>
<dbReference type="PANTHER" id="PTHR42698:SF1">
    <property type="entry name" value="GTPASE ERA, MITOCHONDRIAL"/>
    <property type="match status" value="1"/>
</dbReference>
<keyword evidence="5 6" id="KW-0342">GTP-binding</keyword>
<evidence type="ECO:0000256" key="9">
    <source>
        <dbReference type="SAM" id="MobiDB-lite"/>
    </source>
</evidence>
<dbReference type="RefSeq" id="WP_290319329.1">
    <property type="nucleotide sequence ID" value="NZ_JAUFPN010000191.1"/>
</dbReference>
<evidence type="ECO:0000259" key="11">
    <source>
        <dbReference type="PROSITE" id="PS51713"/>
    </source>
</evidence>
<dbReference type="InterPro" id="IPR004044">
    <property type="entry name" value="KH_dom_type_2"/>
</dbReference>
<dbReference type="Pfam" id="PF01926">
    <property type="entry name" value="MMR_HSR1"/>
    <property type="match status" value="1"/>
</dbReference>
<dbReference type="NCBIfam" id="TIGR00231">
    <property type="entry name" value="small_GTP"/>
    <property type="match status" value="1"/>
</dbReference>
<keyword evidence="6" id="KW-1003">Cell membrane</keyword>
<proteinExistence type="inferred from homology"/>
<dbReference type="NCBIfam" id="TIGR00436">
    <property type="entry name" value="era"/>
    <property type="match status" value="1"/>
</dbReference>
<dbReference type="InterPro" id="IPR030388">
    <property type="entry name" value="G_ERA_dom"/>
</dbReference>
<evidence type="ECO:0000313" key="13">
    <source>
        <dbReference type="Proteomes" id="UP001529369"/>
    </source>
</evidence>
<feature type="region of interest" description="G1" evidence="7">
    <location>
        <begin position="35"/>
        <end position="42"/>
    </location>
</feature>
<feature type="binding site" evidence="6">
    <location>
        <begin position="82"/>
        <end position="86"/>
    </location>
    <ligand>
        <name>GTP</name>
        <dbReference type="ChEBI" id="CHEBI:37565"/>
    </ligand>
</feature>
<evidence type="ECO:0000313" key="12">
    <source>
        <dbReference type="EMBL" id="MDN3567308.1"/>
    </source>
</evidence>
<evidence type="ECO:0000256" key="4">
    <source>
        <dbReference type="ARBA" id="ARBA00022884"/>
    </source>
</evidence>
<sequence length="320" mass="35092">MNEFPKSEGPATESVAPDRPAPVLPPRCGLVAVVGAPNAGKSTLVNALAGSKVSIVSPKPQTTRFRIRAVVMHAGAQLILVDTPGIFAPRRRLDRAMVAAAWGGAQDADRTLLIVDARAGLTDAVRAIIERLAKSPRPIWLALNKVDLIDPTRLLPLAQELNALVPVEETFMISAEKKRGLDKVLDRLAADMPLGPFLFPEDELSDVPNRMLVAEIVREQILRQTHEEVPHHATVETESWTEKKDGSVRVDCTIYVGRATQKAILIGDGGARIKEIGQKARKELEALLERRVHLFLNVKDRPGWDEERGRIRALGLEDEG</sequence>
<feature type="region of interest" description="G2" evidence="7">
    <location>
        <begin position="61"/>
        <end position="65"/>
    </location>
</feature>
<evidence type="ECO:0000256" key="7">
    <source>
        <dbReference type="PROSITE-ProRule" id="PRU01050"/>
    </source>
</evidence>
<feature type="binding site" evidence="6">
    <location>
        <begin position="144"/>
        <end position="147"/>
    </location>
    <ligand>
        <name>GTP</name>
        <dbReference type="ChEBI" id="CHEBI:37565"/>
    </ligand>
</feature>
<dbReference type="CDD" id="cd04163">
    <property type="entry name" value="Era"/>
    <property type="match status" value="1"/>
</dbReference>
<evidence type="ECO:0000256" key="2">
    <source>
        <dbReference type="ARBA" id="ARBA00020484"/>
    </source>
</evidence>
<name>A0ABT8ABU5_9PROT</name>
<organism evidence="12 13">
    <name type="scientific">Paeniroseomonas aquatica</name>
    <dbReference type="NCBI Taxonomy" id="373043"/>
    <lineage>
        <taxon>Bacteria</taxon>
        <taxon>Pseudomonadati</taxon>
        <taxon>Pseudomonadota</taxon>
        <taxon>Alphaproteobacteria</taxon>
        <taxon>Acetobacterales</taxon>
        <taxon>Acetobacteraceae</taxon>
        <taxon>Paeniroseomonas</taxon>
    </lineage>
</organism>
<keyword evidence="6" id="KW-0690">Ribosome biogenesis</keyword>
<comment type="subcellular location">
    <subcellularLocation>
        <location evidence="6">Cytoplasm</location>
    </subcellularLocation>
    <subcellularLocation>
        <location evidence="6">Cell membrane</location>
        <topology evidence="6">Peripheral membrane protein</topology>
    </subcellularLocation>
</comment>
<evidence type="ECO:0000256" key="5">
    <source>
        <dbReference type="ARBA" id="ARBA00023134"/>
    </source>
</evidence>
<dbReference type="InterPro" id="IPR009019">
    <property type="entry name" value="KH_sf_prok-type"/>
</dbReference>
<evidence type="ECO:0000256" key="1">
    <source>
        <dbReference type="ARBA" id="ARBA00007921"/>
    </source>
</evidence>
<comment type="similarity">
    <text evidence="1 6 7 8">Belongs to the TRAFAC class TrmE-Era-EngA-EngB-Septin-like GTPase superfamily. Era GTPase family.</text>
</comment>
<feature type="binding site" evidence="6">
    <location>
        <begin position="35"/>
        <end position="42"/>
    </location>
    <ligand>
        <name>GTP</name>
        <dbReference type="ChEBI" id="CHEBI:37565"/>
    </ligand>
</feature>
<dbReference type="NCBIfam" id="NF000908">
    <property type="entry name" value="PRK00089.1"/>
    <property type="match status" value="1"/>
</dbReference>
<feature type="domain" description="KH type-2" evidence="10">
    <location>
        <begin position="225"/>
        <end position="302"/>
    </location>
</feature>
<dbReference type="InterPro" id="IPR006073">
    <property type="entry name" value="GTP-bd"/>
</dbReference>
<comment type="caution">
    <text evidence="12">The sequence shown here is derived from an EMBL/GenBank/DDBJ whole genome shotgun (WGS) entry which is preliminary data.</text>
</comment>
<reference evidence="13" key="1">
    <citation type="journal article" date="2019" name="Int. J. Syst. Evol. Microbiol.">
        <title>The Global Catalogue of Microorganisms (GCM) 10K type strain sequencing project: providing services to taxonomists for standard genome sequencing and annotation.</title>
        <authorList>
            <consortium name="The Broad Institute Genomics Platform"/>
            <consortium name="The Broad Institute Genome Sequencing Center for Infectious Disease"/>
            <person name="Wu L."/>
            <person name="Ma J."/>
        </authorList>
    </citation>
    <scope>NUCLEOTIDE SEQUENCE [LARGE SCALE GENOMIC DNA]</scope>
    <source>
        <strain evidence="13">CECT 7131</strain>
    </source>
</reference>
<comment type="function">
    <text evidence="6">An essential GTPase that binds both GDP and GTP, with rapid nucleotide exchange. Plays a role in 16S rRNA processing and 30S ribosomal subunit biogenesis and possibly also in cell cycle regulation and energy metabolism.</text>
</comment>
<keyword evidence="4 6" id="KW-0694">RNA-binding</keyword>
<dbReference type="EMBL" id="JAUFPN010000191">
    <property type="protein sequence ID" value="MDN3567308.1"/>
    <property type="molecule type" value="Genomic_DNA"/>
</dbReference>
<dbReference type="Proteomes" id="UP001529369">
    <property type="component" value="Unassembled WGS sequence"/>
</dbReference>
<dbReference type="SUPFAM" id="SSF54814">
    <property type="entry name" value="Prokaryotic type KH domain (KH-domain type II)"/>
    <property type="match status" value="1"/>
</dbReference>
<protein>
    <recommendedName>
        <fullName evidence="2 6">GTPase Era</fullName>
    </recommendedName>
</protein>
<dbReference type="Gene3D" id="3.40.50.300">
    <property type="entry name" value="P-loop containing nucleotide triphosphate hydrolases"/>
    <property type="match status" value="1"/>
</dbReference>
<keyword evidence="3 6" id="KW-0547">Nucleotide-binding</keyword>
<feature type="domain" description="Era-type G" evidence="11">
    <location>
        <begin position="27"/>
        <end position="197"/>
    </location>
</feature>
<keyword evidence="6" id="KW-0699">rRNA-binding</keyword>
<feature type="region of interest" description="Disordered" evidence="9">
    <location>
        <begin position="1"/>
        <end position="20"/>
    </location>
</feature>
<comment type="subunit">
    <text evidence="6">Monomer.</text>
</comment>
<evidence type="ECO:0000256" key="8">
    <source>
        <dbReference type="RuleBase" id="RU003761"/>
    </source>
</evidence>